<evidence type="ECO:0000313" key="4">
    <source>
        <dbReference type="Proteomes" id="UP000075604"/>
    </source>
</evidence>
<organism evidence="3 4">
    <name type="scientific">Sorangium cellulosum</name>
    <name type="common">Polyangium cellulosum</name>
    <dbReference type="NCBI Taxonomy" id="56"/>
    <lineage>
        <taxon>Bacteria</taxon>
        <taxon>Pseudomonadati</taxon>
        <taxon>Myxococcota</taxon>
        <taxon>Polyangia</taxon>
        <taxon>Polyangiales</taxon>
        <taxon>Polyangiaceae</taxon>
        <taxon>Sorangium</taxon>
    </lineage>
</organism>
<dbReference type="PANTHER" id="PTHR43581">
    <property type="entry name" value="ATP/GTP PHOSPHATASE"/>
    <property type="match status" value="1"/>
</dbReference>
<dbReference type="InterPro" id="IPR003959">
    <property type="entry name" value="ATPase_AAA_core"/>
</dbReference>
<dbReference type="SUPFAM" id="SSF52540">
    <property type="entry name" value="P-loop containing nucleoside triphosphate hydrolases"/>
    <property type="match status" value="1"/>
</dbReference>
<dbReference type="Pfam" id="PF13304">
    <property type="entry name" value="AAA_21"/>
    <property type="match status" value="1"/>
</dbReference>
<feature type="domain" description="YhaN AAA" evidence="2">
    <location>
        <begin position="1"/>
        <end position="45"/>
    </location>
</feature>
<dbReference type="Gene3D" id="3.40.50.300">
    <property type="entry name" value="P-loop containing nucleotide triphosphate hydrolases"/>
    <property type="match status" value="2"/>
</dbReference>
<dbReference type="InterPro" id="IPR038734">
    <property type="entry name" value="YhaN_AAA"/>
</dbReference>
<dbReference type="GO" id="GO:0005524">
    <property type="term" value="F:ATP binding"/>
    <property type="evidence" value="ECO:0007669"/>
    <property type="project" value="InterPro"/>
</dbReference>
<evidence type="ECO:0008006" key="5">
    <source>
        <dbReference type="Google" id="ProtNLM"/>
    </source>
</evidence>
<dbReference type="EMBL" id="JELX01004182">
    <property type="protein sequence ID" value="KYF50014.1"/>
    <property type="molecule type" value="Genomic_DNA"/>
</dbReference>
<accession>A0A150P361</accession>
<evidence type="ECO:0000313" key="3">
    <source>
        <dbReference type="EMBL" id="KYF50014.1"/>
    </source>
</evidence>
<dbReference type="GO" id="GO:0016887">
    <property type="term" value="F:ATP hydrolysis activity"/>
    <property type="evidence" value="ECO:0007669"/>
    <property type="project" value="InterPro"/>
</dbReference>
<reference evidence="3 4" key="1">
    <citation type="submission" date="2014-02" db="EMBL/GenBank/DDBJ databases">
        <title>The small core and large imbalanced accessory genome model reveals a collaborative survival strategy of Sorangium cellulosum strains in nature.</title>
        <authorList>
            <person name="Han K."/>
            <person name="Peng R."/>
            <person name="Blom J."/>
            <person name="Li Y.-Z."/>
        </authorList>
    </citation>
    <scope>NUCLEOTIDE SEQUENCE [LARGE SCALE GENOMIC DNA]</scope>
    <source>
        <strain evidence="3 4">So0157-18</strain>
    </source>
</reference>
<evidence type="ECO:0000259" key="2">
    <source>
        <dbReference type="Pfam" id="PF13514"/>
    </source>
</evidence>
<dbReference type="Proteomes" id="UP000075604">
    <property type="component" value="Unassembled WGS sequence"/>
</dbReference>
<protein>
    <recommendedName>
        <fullName evidence="5">ATP-binding protein</fullName>
    </recommendedName>
</protein>
<gene>
    <name evidence="3" type="ORF">BE04_37915</name>
</gene>
<evidence type="ECO:0000259" key="1">
    <source>
        <dbReference type="Pfam" id="PF13304"/>
    </source>
</evidence>
<feature type="domain" description="ATPase AAA-type core" evidence="1">
    <location>
        <begin position="150"/>
        <end position="278"/>
    </location>
</feature>
<comment type="caution">
    <text evidence="3">The sequence shown here is derived from an EMBL/GenBank/DDBJ whole genome shotgun (WGS) entry which is preliminary data.</text>
</comment>
<proteinExistence type="predicted"/>
<dbReference type="InterPro" id="IPR027417">
    <property type="entry name" value="P-loop_NTPase"/>
</dbReference>
<dbReference type="PANTHER" id="PTHR43581:SF2">
    <property type="entry name" value="EXCINUCLEASE ATPASE SUBUNIT"/>
    <property type="match status" value="1"/>
</dbReference>
<sequence>MKVQHLHMKQFSAFEDVELAFSPGINIFLGTNATGKSHTMKALYSPIKTLEQEGSVIPLDLRMHEKLANVFRPDDAYMGRLVHRRKGQGKGLITIRGATGDIALVLHTRGKQQVEVKSATWKTEAPSIFLPTREVLAMFEGFIPAYQERKLSFDETYYDACIALSQAALRGPRSEEAKALIEPIEAALGGKVSLQGGRFYLLRKDGSMEAHLVAEGLRKIACLAHMVSNGSLTTNGILFWDEPEANLNPQLVSLVVDILLELGKRGVQIFVTTHDYLLSHKLSLLSEYRKQPDVPIRFFAFYRKEAHGPALVDAGDTMAELPTNPILDEFSRHYDFERKLFDEAPGQEGSAA</sequence>
<dbReference type="AlphaFoldDB" id="A0A150P361"/>
<dbReference type="Pfam" id="PF13514">
    <property type="entry name" value="AAA_27"/>
    <property type="match status" value="1"/>
</dbReference>
<name>A0A150P361_SORCE</name>
<dbReference type="InterPro" id="IPR051396">
    <property type="entry name" value="Bact_Antivir_Def_Nuclease"/>
</dbReference>